<protein>
    <submittedName>
        <fullName evidence="2">Alpha/beta hydrolase</fullName>
    </submittedName>
</protein>
<dbReference type="InterPro" id="IPR026555">
    <property type="entry name" value="NSL3/Tex30"/>
</dbReference>
<feature type="domain" description="KANL3/Tex30 alpha/beta hydrolase-like" evidence="1">
    <location>
        <begin position="25"/>
        <end position="171"/>
    </location>
</feature>
<dbReference type="SUPFAM" id="SSF53474">
    <property type="entry name" value="alpha/beta-Hydrolases"/>
    <property type="match status" value="1"/>
</dbReference>
<dbReference type="InterPro" id="IPR029058">
    <property type="entry name" value="AB_hydrolase_fold"/>
</dbReference>
<dbReference type="EMBL" id="JAAXKZ010000127">
    <property type="protein sequence ID" value="NMH94720.1"/>
    <property type="molecule type" value="Genomic_DNA"/>
</dbReference>
<organism evidence="2 3">
    <name type="scientific">Pseudonocardia bannensis</name>
    <dbReference type="NCBI Taxonomy" id="630973"/>
    <lineage>
        <taxon>Bacteria</taxon>
        <taxon>Bacillati</taxon>
        <taxon>Actinomycetota</taxon>
        <taxon>Actinomycetes</taxon>
        <taxon>Pseudonocardiales</taxon>
        <taxon>Pseudonocardiaceae</taxon>
        <taxon>Pseudonocardia</taxon>
    </lineage>
</organism>
<name>A0A848DPF0_9PSEU</name>
<dbReference type="Gene3D" id="3.40.50.1820">
    <property type="entry name" value="alpha/beta hydrolase"/>
    <property type="match status" value="1"/>
</dbReference>
<accession>A0A848DPF0</accession>
<proteinExistence type="predicted"/>
<dbReference type="Pfam" id="PF20408">
    <property type="entry name" value="Abhydrolase_11"/>
    <property type="match status" value="1"/>
</dbReference>
<dbReference type="PANTHER" id="PTHR13136:SF11">
    <property type="entry name" value="TESTIS-EXPRESSED PROTEIN 30"/>
    <property type="match status" value="1"/>
</dbReference>
<dbReference type="RefSeq" id="WP_169415401.1">
    <property type="nucleotide sequence ID" value="NZ_JAAXKZ010000127.1"/>
</dbReference>
<evidence type="ECO:0000313" key="3">
    <source>
        <dbReference type="Proteomes" id="UP000586918"/>
    </source>
</evidence>
<dbReference type="GO" id="GO:0016787">
    <property type="term" value="F:hydrolase activity"/>
    <property type="evidence" value="ECO:0007669"/>
    <property type="project" value="UniProtKB-KW"/>
</dbReference>
<dbReference type="InterPro" id="IPR046879">
    <property type="entry name" value="KANL3/Tex30_Abhydrolase"/>
</dbReference>
<dbReference type="Proteomes" id="UP000586918">
    <property type="component" value="Unassembled WGS sequence"/>
</dbReference>
<dbReference type="PANTHER" id="PTHR13136">
    <property type="entry name" value="TESTIS DEVELOPMENT PROTEIN PRTD"/>
    <property type="match status" value="1"/>
</dbReference>
<dbReference type="AlphaFoldDB" id="A0A848DPF0"/>
<evidence type="ECO:0000259" key="1">
    <source>
        <dbReference type="Pfam" id="PF20408"/>
    </source>
</evidence>
<sequence>MGTTEIDTPHGPARVHLHRAPGPARAALLLGHGAGGGVGAVDLAAATSAALAAGLHVALVEQPYRVAGRRAPAPARQLDAAWLDVVAALAAGEFRDLPLIFGGRSSGARVACRTAAAGGAAAVLCLAFPVHPPGKPEKHRRAELDGVTVPVLIVQGERDAFGRPDEAPGRELVLLAGDHALKADPAGAGRAVGDWLDRLLSAPGSAPPTG</sequence>
<comment type="caution">
    <text evidence="2">The sequence shown here is derived from an EMBL/GenBank/DDBJ whole genome shotgun (WGS) entry which is preliminary data.</text>
</comment>
<keyword evidence="3" id="KW-1185">Reference proteome</keyword>
<reference evidence="2 3" key="1">
    <citation type="submission" date="2020-04" db="EMBL/GenBank/DDBJ databases">
        <authorList>
            <person name="Klaysubun C."/>
            <person name="Duangmal K."/>
            <person name="Lipun K."/>
        </authorList>
    </citation>
    <scope>NUCLEOTIDE SEQUENCE [LARGE SCALE GENOMIC DNA]</scope>
    <source>
        <strain evidence="2 3">DSM 45300</strain>
    </source>
</reference>
<gene>
    <name evidence="2" type="ORF">HF519_24730</name>
</gene>
<evidence type="ECO:0000313" key="2">
    <source>
        <dbReference type="EMBL" id="NMH94720.1"/>
    </source>
</evidence>
<keyword evidence="2" id="KW-0378">Hydrolase</keyword>